<dbReference type="Proteomes" id="UP001498398">
    <property type="component" value="Unassembled WGS sequence"/>
</dbReference>
<organism evidence="4 5">
    <name type="scientific">Marasmiellus scandens</name>
    <dbReference type="NCBI Taxonomy" id="2682957"/>
    <lineage>
        <taxon>Eukaryota</taxon>
        <taxon>Fungi</taxon>
        <taxon>Dikarya</taxon>
        <taxon>Basidiomycota</taxon>
        <taxon>Agaricomycotina</taxon>
        <taxon>Agaricomycetes</taxon>
        <taxon>Agaricomycetidae</taxon>
        <taxon>Agaricales</taxon>
        <taxon>Marasmiineae</taxon>
        <taxon>Omphalotaceae</taxon>
        <taxon>Marasmiellus</taxon>
    </lineage>
</organism>
<feature type="chain" id="PRO_5047246475" evidence="3">
    <location>
        <begin position="18"/>
        <end position="372"/>
    </location>
</feature>
<dbReference type="EMBL" id="JBANRG010000030">
    <property type="protein sequence ID" value="KAK7451715.1"/>
    <property type="molecule type" value="Genomic_DNA"/>
</dbReference>
<evidence type="ECO:0000256" key="3">
    <source>
        <dbReference type="SAM" id="SignalP"/>
    </source>
</evidence>
<comment type="caution">
    <text evidence="4">The sequence shown here is derived from an EMBL/GenBank/DDBJ whole genome shotgun (WGS) entry which is preliminary data.</text>
</comment>
<feature type="transmembrane region" description="Helical" evidence="2">
    <location>
        <begin position="148"/>
        <end position="171"/>
    </location>
</feature>
<evidence type="ECO:0000313" key="4">
    <source>
        <dbReference type="EMBL" id="KAK7451715.1"/>
    </source>
</evidence>
<keyword evidence="2" id="KW-1133">Transmembrane helix</keyword>
<feature type="signal peptide" evidence="3">
    <location>
        <begin position="1"/>
        <end position="17"/>
    </location>
</feature>
<feature type="region of interest" description="Disordered" evidence="1">
    <location>
        <begin position="118"/>
        <end position="142"/>
    </location>
</feature>
<name>A0ABR1J6M8_9AGAR</name>
<keyword evidence="2" id="KW-0812">Transmembrane</keyword>
<evidence type="ECO:0000256" key="2">
    <source>
        <dbReference type="SAM" id="Phobius"/>
    </source>
</evidence>
<evidence type="ECO:0000256" key="1">
    <source>
        <dbReference type="SAM" id="MobiDB-lite"/>
    </source>
</evidence>
<keyword evidence="3" id="KW-0732">Signal</keyword>
<keyword evidence="5" id="KW-1185">Reference proteome</keyword>
<keyword evidence="2" id="KW-0472">Membrane</keyword>
<reference evidence="4 5" key="1">
    <citation type="submission" date="2024-01" db="EMBL/GenBank/DDBJ databases">
        <title>A draft genome for the cacao thread blight pathogen Marasmiellus scandens.</title>
        <authorList>
            <person name="Baruah I.K."/>
            <person name="Leung J."/>
            <person name="Bukari Y."/>
            <person name="Amoako-Attah I."/>
            <person name="Meinhardt L.W."/>
            <person name="Bailey B.A."/>
            <person name="Cohen S.P."/>
        </authorList>
    </citation>
    <scope>NUCLEOTIDE SEQUENCE [LARGE SCALE GENOMIC DNA]</scope>
    <source>
        <strain evidence="4 5">GH-19</strain>
    </source>
</reference>
<dbReference type="CDD" id="cd12087">
    <property type="entry name" value="TM_EGFR-like"/>
    <property type="match status" value="1"/>
</dbReference>
<feature type="compositionally biased region" description="Polar residues" evidence="1">
    <location>
        <begin position="118"/>
        <end position="135"/>
    </location>
</feature>
<sequence>MVFIVLILFIAVKFTTAQSSLRRISLGTIPGPVLEHVPVSLNWTRNPSEEPNFSFWDLRVKYQQGDLGVLISVNNSNFDNGSISLSFNYSGLVSLFAEDLANSTQISLKNITVELEPSNTTSTEDLPQATATGQPTDPPDKKLSKAPIIAGSIIGSVVFLLLLAAGILYIIRRGSRRLGERIIFDGEKMVRRRRTSSVIPFAFFENVRTEDAAGGDGLEPLDCVDQSKGPPNHVSSPISKKKLSRKFRKLQLVKVHPSAPSPTSPLRRSVLGLNPPPPRMILTALTDRQLEVQGVVHQLQAKMIRIQTNSNDPNYDKNTVEEIEEEVTITRLRADVEILKDIRESQWALGASDDPPKDWEVLQKYQGMKRRF</sequence>
<proteinExistence type="predicted"/>
<gene>
    <name evidence="4" type="ORF">VKT23_012394</name>
</gene>
<evidence type="ECO:0000313" key="5">
    <source>
        <dbReference type="Proteomes" id="UP001498398"/>
    </source>
</evidence>
<protein>
    <submittedName>
        <fullName evidence="4">Uncharacterized protein</fullName>
    </submittedName>
</protein>
<accession>A0ABR1J6M8</accession>